<dbReference type="EMBL" id="CAJPEV010000187">
    <property type="protein sequence ID" value="CAG0882001.1"/>
    <property type="molecule type" value="Genomic_DNA"/>
</dbReference>
<keyword evidence="4" id="KW-0805">Transcription regulation</keyword>
<dbReference type="PANTHER" id="PTHR31705:SF4">
    <property type="entry name" value="MEDIATOR OF RNA POLYMERASE II TRANSCRIPTION SUBUNIT 30"/>
    <property type="match status" value="1"/>
</dbReference>
<dbReference type="Pfam" id="PF11315">
    <property type="entry name" value="Med30"/>
    <property type="match status" value="1"/>
</dbReference>
<proteinExistence type="inferred from homology"/>
<dbReference type="GO" id="GO:0016592">
    <property type="term" value="C:mediator complex"/>
    <property type="evidence" value="ECO:0007669"/>
    <property type="project" value="TreeGrafter"/>
</dbReference>
<evidence type="ECO:0000256" key="4">
    <source>
        <dbReference type="ARBA" id="ARBA00023015"/>
    </source>
</evidence>
<evidence type="ECO:0000256" key="2">
    <source>
        <dbReference type="ARBA" id="ARBA00010606"/>
    </source>
</evidence>
<sequence>MATPGGGYGVFQGGDPNSMGFPGTPQPPQPSPNPMMMQSQGQMGMQFGGGGQYGYGGQGAGAGEPGGFFPGGGGRYSSGAPGPQPQMTGPQYSWPQQQPQQQVTSSPAQYQPPSQYYPTQSQAQAQQFSMAPRFPQPPNGTMQGASTSAERKTKIVNSLQTIRHLFKRLRVLYDKANENCAQLEDLPSEKLIPFKDDPESGSRFDDRKMSDAVRQATEEHRFLMEVRGHAISRDQVWKGNGKCGKMDPTGRNRDRRGIYCGAEMCSSPFNEGERG</sequence>
<feature type="compositionally biased region" description="Low complexity" evidence="10">
    <location>
        <begin position="34"/>
        <end position="45"/>
    </location>
</feature>
<accession>A0A7R8X768</accession>
<dbReference type="AlphaFoldDB" id="A0A7R8X768"/>
<dbReference type="OrthoDB" id="10067025at2759"/>
<evidence type="ECO:0000313" key="11">
    <source>
        <dbReference type="EMBL" id="CAD7241855.1"/>
    </source>
</evidence>
<evidence type="ECO:0000313" key="12">
    <source>
        <dbReference type="Proteomes" id="UP000677054"/>
    </source>
</evidence>
<keyword evidence="6" id="KW-0804">Transcription</keyword>
<feature type="region of interest" description="Disordered" evidence="10">
    <location>
        <begin position="1"/>
        <end position="151"/>
    </location>
</feature>
<evidence type="ECO:0000256" key="5">
    <source>
        <dbReference type="ARBA" id="ARBA00023159"/>
    </source>
</evidence>
<evidence type="ECO:0000256" key="1">
    <source>
        <dbReference type="ARBA" id="ARBA00004123"/>
    </source>
</evidence>
<protein>
    <recommendedName>
        <fullName evidence="3">Mediator of RNA polymerase II transcription subunit 30</fullName>
    </recommendedName>
    <alternativeName>
        <fullName evidence="9">Mediator complex subunit 30</fullName>
    </alternativeName>
</protein>
<dbReference type="InterPro" id="IPR021019">
    <property type="entry name" value="Mediator_Med30_met"/>
</dbReference>
<evidence type="ECO:0000256" key="7">
    <source>
        <dbReference type="ARBA" id="ARBA00023242"/>
    </source>
</evidence>
<keyword evidence="7" id="KW-0539">Nucleus</keyword>
<evidence type="ECO:0000256" key="6">
    <source>
        <dbReference type="ARBA" id="ARBA00023163"/>
    </source>
</evidence>
<dbReference type="EMBL" id="LR899704">
    <property type="protein sequence ID" value="CAD7241855.1"/>
    <property type="molecule type" value="Genomic_DNA"/>
</dbReference>
<evidence type="ECO:0000256" key="10">
    <source>
        <dbReference type="SAM" id="MobiDB-lite"/>
    </source>
</evidence>
<evidence type="ECO:0000256" key="8">
    <source>
        <dbReference type="ARBA" id="ARBA00025687"/>
    </source>
</evidence>
<comment type="subcellular location">
    <subcellularLocation>
        <location evidence="1">Nucleus</location>
    </subcellularLocation>
</comment>
<dbReference type="GO" id="GO:0003712">
    <property type="term" value="F:transcription coregulator activity"/>
    <property type="evidence" value="ECO:0007669"/>
    <property type="project" value="TreeGrafter"/>
</dbReference>
<gene>
    <name evidence="11" type="ORF">DSTB1V02_LOCUS1833</name>
</gene>
<comment type="similarity">
    <text evidence="2">Belongs to the Mediator complex subunit 30 family.</text>
</comment>
<feature type="compositionally biased region" description="Gly residues" evidence="10">
    <location>
        <begin position="46"/>
        <end position="76"/>
    </location>
</feature>
<name>A0A7R8X768_9CRUS</name>
<evidence type="ECO:0000256" key="9">
    <source>
        <dbReference type="ARBA" id="ARBA00031981"/>
    </source>
</evidence>
<dbReference type="Proteomes" id="UP000677054">
    <property type="component" value="Unassembled WGS sequence"/>
</dbReference>
<feature type="compositionally biased region" description="Gly residues" evidence="10">
    <location>
        <begin position="1"/>
        <end position="12"/>
    </location>
</feature>
<dbReference type="GO" id="GO:0045893">
    <property type="term" value="P:positive regulation of DNA-templated transcription"/>
    <property type="evidence" value="ECO:0007669"/>
    <property type="project" value="TreeGrafter"/>
</dbReference>
<keyword evidence="12" id="KW-1185">Reference proteome</keyword>
<feature type="compositionally biased region" description="Pro residues" evidence="10">
    <location>
        <begin position="24"/>
        <end position="33"/>
    </location>
</feature>
<dbReference type="PANTHER" id="PTHR31705">
    <property type="entry name" value="MEDIATOR OF RNA POLYMERASE II TRANSCRIPTION SUBUNIT 30"/>
    <property type="match status" value="1"/>
</dbReference>
<comment type="function">
    <text evidence="8">Component of the Mediator complex, a coactivator involved in the regulated transcription of nearly all RNA polymerase II-dependent genes. Mediator functions as a bridge to convey information from gene-specific regulatory proteins to the basal RNA polymerase II transcription machinery. Mediator is recruited to promoters by direct interactions with regulatory proteins and serves as a scaffold for the assembly of a functional preinitiation complex with RNA polymerase II and the general transcription factors.</text>
</comment>
<organism evidence="11">
    <name type="scientific">Darwinula stevensoni</name>
    <dbReference type="NCBI Taxonomy" id="69355"/>
    <lineage>
        <taxon>Eukaryota</taxon>
        <taxon>Metazoa</taxon>
        <taxon>Ecdysozoa</taxon>
        <taxon>Arthropoda</taxon>
        <taxon>Crustacea</taxon>
        <taxon>Oligostraca</taxon>
        <taxon>Ostracoda</taxon>
        <taxon>Podocopa</taxon>
        <taxon>Podocopida</taxon>
        <taxon>Darwinulocopina</taxon>
        <taxon>Darwinuloidea</taxon>
        <taxon>Darwinulidae</taxon>
        <taxon>Darwinula</taxon>
    </lineage>
</organism>
<reference evidence="11" key="1">
    <citation type="submission" date="2020-11" db="EMBL/GenBank/DDBJ databases">
        <authorList>
            <person name="Tran Van P."/>
        </authorList>
    </citation>
    <scope>NUCLEOTIDE SEQUENCE</scope>
</reference>
<feature type="compositionally biased region" description="Low complexity" evidence="10">
    <location>
        <begin position="90"/>
        <end position="127"/>
    </location>
</feature>
<feature type="compositionally biased region" description="Polar residues" evidence="10">
    <location>
        <begin position="139"/>
        <end position="148"/>
    </location>
</feature>
<keyword evidence="5" id="KW-0010">Activator</keyword>
<evidence type="ECO:0000256" key="3">
    <source>
        <dbReference type="ARBA" id="ARBA00019664"/>
    </source>
</evidence>